<evidence type="ECO:0000256" key="12">
    <source>
        <dbReference type="ARBA" id="ARBA00041630"/>
    </source>
</evidence>
<keyword evidence="8" id="KW-1015">Disulfide bond</keyword>
<evidence type="ECO:0000256" key="8">
    <source>
        <dbReference type="ARBA" id="ARBA00023157"/>
    </source>
</evidence>
<dbReference type="RefSeq" id="XP_004707796.1">
    <property type="nucleotide sequence ID" value="XM_004707739.2"/>
</dbReference>
<evidence type="ECO:0000256" key="11">
    <source>
        <dbReference type="ARBA" id="ARBA00040807"/>
    </source>
</evidence>
<evidence type="ECO:0000256" key="6">
    <source>
        <dbReference type="ARBA" id="ARBA00022940"/>
    </source>
</evidence>
<proteinExistence type="inferred from homology"/>
<dbReference type="SUPFAM" id="SSF57392">
    <property type="entry name" value="Defensin-like"/>
    <property type="match status" value="1"/>
</dbReference>
<gene>
    <name evidence="15" type="primary">DEFB1</name>
</gene>
<evidence type="ECO:0000256" key="4">
    <source>
        <dbReference type="ARBA" id="ARBA00022529"/>
    </source>
</evidence>
<evidence type="ECO:0000313" key="15">
    <source>
        <dbReference type="RefSeq" id="XP_004707796.1"/>
    </source>
</evidence>
<comment type="similarity">
    <text evidence="2">Belongs to the beta-defensin family.</text>
</comment>
<keyword evidence="7" id="KW-0044">Antibiotic</keyword>
<organism evidence="14 15">
    <name type="scientific">Echinops telfairi</name>
    <name type="common">Lesser hedgehog tenrec</name>
    <dbReference type="NCBI Taxonomy" id="9371"/>
    <lineage>
        <taxon>Eukaryota</taxon>
        <taxon>Metazoa</taxon>
        <taxon>Chordata</taxon>
        <taxon>Craniata</taxon>
        <taxon>Vertebrata</taxon>
        <taxon>Euteleostomi</taxon>
        <taxon>Mammalia</taxon>
        <taxon>Eutheria</taxon>
        <taxon>Afrotheria</taxon>
        <taxon>Tenrecidae</taxon>
        <taxon>Tenrecinae</taxon>
        <taxon>Echinops</taxon>
    </lineage>
</organism>
<dbReference type="GeneID" id="101659750"/>
<evidence type="ECO:0000256" key="2">
    <source>
        <dbReference type="ARBA" id="ARBA00007371"/>
    </source>
</evidence>
<evidence type="ECO:0000256" key="10">
    <source>
        <dbReference type="ARBA" id="ARBA00037394"/>
    </source>
</evidence>
<dbReference type="InterPro" id="IPR001855">
    <property type="entry name" value="Defensin_beta-like"/>
</dbReference>
<accession>A0ABM0IU50</accession>
<keyword evidence="3" id="KW-0964">Secreted</keyword>
<keyword evidence="5" id="KW-0732">Signal</keyword>
<evidence type="ECO:0000313" key="14">
    <source>
        <dbReference type="Proteomes" id="UP000694863"/>
    </source>
</evidence>
<evidence type="ECO:0000256" key="3">
    <source>
        <dbReference type="ARBA" id="ARBA00022525"/>
    </source>
</evidence>
<comment type="function">
    <text evidence="10">Has bactericidal activity. May act as a ligand for C-C chemokine receptor CCR6. Positively regulates the sperm motility and bactericidal activity in a CCR6-dependent manner. Binds to CCR6 and triggers Ca2+ mobilization in the sperm which is important for its motility.</text>
</comment>
<evidence type="ECO:0000256" key="1">
    <source>
        <dbReference type="ARBA" id="ARBA00004613"/>
    </source>
</evidence>
<keyword evidence="14" id="KW-1185">Reference proteome</keyword>
<evidence type="ECO:0000256" key="7">
    <source>
        <dbReference type="ARBA" id="ARBA00023022"/>
    </source>
</evidence>
<dbReference type="Gene3D" id="3.10.360.10">
    <property type="entry name" value="Antimicrobial Peptide, Beta-defensin 2, Chain A"/>
    <property type="match status" value="1"/>
</dbReference>
<evidence type="ECO:0000256" key="9">
    <source>
        <dbReference type="ARBA" id="ARBA00024380"/>
    </source>
</evidence>
<dbReference type="Pfam" id="PF00711">
    <property type="entry name" value="Defensin_beta"/>
    <property type="match status" value="1"/>
</dbReference>
<reference evidence="15" key="1">
    <citation type="submission" date="2025-08" db="UniProtKB">
        <authorList>
            <consortium name="RefSeq"/>
        </authorList>
    </citation>
    <scope>IDENTIFICATION</scope>
</reference>
<comment type="subcellular location">
    <subcellularLocation>
        <location evidence="1">Secreted</location>
    </subcellularLocation>
</comment>
<protein>
    <recommendedName>
        <fullName evidence="11">Beta-defensin 1</fullName>
    </recommendedName>
    <alternativeName>
        <fullName evidence="12">Defensin, beta 1</fullName>
    </alternativeName>
</protein>
<sequence length="52" mass="5934">MFLSLLTEVGRRYDHYRCVNNGGTCHYSLCPLFSEVKGTCYNGKAKCCMSYL</sequence>
<dbReference type="Proteomes" id="UP000694863">
    <property type="component" value="Unplaced"/>
</dbReference>
<keyword evidence="6" id="KW-0211">Defensin</keyword>
<dbReference type="PANTHER" id="PTHR21388">
    <property type="entry name" value="BETA-DEFENSIN-RELATED"/>
    <property type="match status" value="1"/>
</dbReference>
<comment type="subunit">
    <text evidence="9">Monomer. Homodimer.</text>
</comment>
<keyword evidence="4" id="KW-0929">Antimicrobial</keyword>
<dbReference type="PANTHER" id="PTHR21388:SF9">
    <property type="entry name" value="BETA-DEFENSIN 1"/>
    <property type="match status" value="1"/>
</dbReference>
<feature type="domain" description="Beta-defensin-like" evidence="13">
    <location>
        <begin position="14"/>
        <end position="48"/>
    </location>
</feature>
<name>A0ABM0IU50_ECHTE</name>
<evidence type="ECO:0000256" key="5">
    <source>
        <dbReference type="ARBA" id="ARBA00022729"/>
    </source>
</evidence>
<evidence type="ECO:0000259" key="13">
    <source>
        <dbReference type="Pfam" id="PF00711"/>
    </source>
</evidence>